<evidence type="ECO:0000259" key="15">
    <source>
        <dbReference type="SMART" id="SM00864"/>
    </source>
</evidence>
<dbReference type="Pfam" id="PF00091">
    <property type="entry name" value="Tubulin"/>
    <property type="match status" value="1"/>
</dbReference>
<dbReference type="Proteomes" id="UP000193411">
    <property type="component" value="Unassembled WGS sequence"/>
</dbReference>
<feature type="compositionally biased region" description="Polar residues" evidence="14">
    <location>
        <begin position="118"/>
        <end position="139"/>
    </location>
</feature>
<dbReference type="InterPro" id="IPR017975">
    <property type="entry name" value="Tubulin_CS"/>
</dbReference>
<feature type="region of interest" description="Disordered" evidence="14">
    <location>
        <begin position="96"/>
        <end position="142"/>
    </location>
</feature>
<feature type="compositionally biased region" description="Polar residues" evidence="14">
    <location>
        <begin position="1"/>
        <end position="12"/>
    </location>
</feature>
<evidence type="ECO:0000256" key="13">
    <source>
        <dbReference type="ARBA" id="ARBA00046149"/>
    </source>
</evidence>
<dbReference type="InterPro" id="IPR002967">
    <property type="entry name" value="Delta_tubulin"/>
</dbReference>
<dbReference type="GO" id="GO:0007017">
    <property type="term" value="P:microtubule-based process"/>
    <property type="evidence" value="ECO:0007669"/>
    <property type="project" value="InterPro"/>
</dbReference>
<evidence type="ECO:0000256" key="2">
    <source>
        <dbReference type="ARBA" id="ARBA00004123"/>
    </source>
</evidence>
<evidence type="ECO:0000256" key="11">
    <source>
        <dbReference type="ARBA" id="ARBA00023273"/>
    </source>
</evidence>
<feature type="compositionally biased region" description="Polar residues" evidence="14">
    <location>
        <begin position="96"/>
        <end position="110"/>
    </location>
</feature>
<keyword evidence="11" id="KW-0966">Cell projection</keyword>
<sequence length="564" mass="61708">MLQTSKHNPTRSSGRRHSSIAAPPQRLKLTTDRQDACLRQRSISAPGPAPTDATKSPVIVIAIGQCGVTVAHNFFAQFGTQPHLYPAFFAQVNPSNPSAGPSQANASSIQPRPEKISSGASTVKDNPTTASRPFNSLTPSERDARIRRTLSVMLPTLASPSTSFRHSNPPPSDSAQYIPRAILLDTEPKVISHVVSMGGPRPSPKLPRAWRYHPKCAHWRAAGAANNWAYGYFVHGQDMWQTIVRGVRAQVKQAEESNPNQKAVFLVLHSVAGGTGSGVGTYITEQLRREYPESMIVNQVVWPFSSGEVIVQHYNVILTLSRLQKVSNLTLILFNDHLHQICTSRLALPSPGFDDLNPLISHTLKQILTTVSLHDLAASLRPSFLPPFALVYHVPQVPRAANEFTSVTWHGLLKPLKQMVVTHSPIDERLEWRTRPQSDAGSIVETMVVVLKGKGSKEMKGQLLELGNGGLNEADLFVGKRRVVVRSDGSDSGVLGIDKWAAVVCTSTAFRDHLAVSLKSVVKMHTCGAYSHQYVKYGLSNEDMEKAIAHCYQMLSAYRTAKGG</sequence>
<dbReference type="CDD" id="cd02189">
    <property type="entry name" value="delta_zeta_tubulin-like"/>
    <property type="match status" value="1"/>
</dbReference>
<keyword evidence="8" id="KW-0970">Cilium biogenesis/degradation</keyword>
<evidence type="ECO:0000256" key="3">
    <source>
        <dbReference type="ARBA" id="ARBA00004138"/>
    </source>
</evidence>
<evidence type="ECO:0000313" key="16">
    <source>
        <dbReference type="EMBL" id="ORZ34097.1"/>
    </source>
</evidence>
<comment type="similarity">
    <text evidence="4">Belongs to the tubulin family.</text>
</comment>
<dbReference type="PANTHER" id="PTHR11588">
    <property type="entry name" value="TUBULIN"/>
    <property type="match status" value="1"/>
</dbReference>
<comment type="subcellular location">
    <subcellularLocation>
        <location evidence="3">Cell projection</location>
        <location evidence="3">Cilium</location>
    </subcellularLocation>
    <subcellularLocation>
        <location evidence="1">Cytoplasm</location>
        <location evidence="1">Cytoskeleton</location>
        <location evidence="1">Microtubule organizing center</location>
        <location evidence="1">Centrosome</location>
        <location evidence="1">Centriole</location>
    </subcellularLocation>
    <subcellularLocation>
        <location evidence="2">Nucleus</location>
    </subcellularLocation>
</comment>
<keyword evidence="7" id="KW-0547">Nucleotide-binding</keyword>
<dbReference type="InterPro" id="IPR000217">
    <property type="entry name" value="Tubulin"/>
</dbReference>
<dbReference type="PROSITE" id="PS00227">
    <property type="entry name" value="TUBULIN"/>
    <property type="match status" value="1"/>
</dbReference>
<comment type="caution">
    <text evidence="16">The sequence shown here is derived from an EMBL/GenBank/DDBJ whole genome shotgun (WGS) entry which is preliminary data.</text>
</comment>
<evidence type="ECO:0000256" key="7">
    <source>
        <dbReference type="ARBA" id="ARBA00022741"/>
    </source>
</evidence>
<reference evidence="16 17" key="1">
    <citation type="submission" date="2016-07" db="EMBL/GenBank/DDBJ databases">
        <title>Pervasive Adenine N6-methylation of Active Genes in Fungi.</title>
        <authorList>
            <consortium name="DOE Joint Genome Institute"/>
            <person name="Mondo S.J."/>
            <person name="Dannebaum R.O."/>
            <person name="Kuo R.C."/>
            <person name="Labutti K."/>
            <person name="Haridas S."/>
            <person name="Kuo A."/>
            <person name="Salamov A."/>
            <person name="Ahrendt S.R."/>
            <person name="Lipzen A."/>
            <person name="Sullivan W."/>
            <person name="Andreopoulos W.B."/>
            <person name="Clum A."/>
            <person name="Lindquist E."/>
            <person name="Daum C."/>
            <person name="Ramamoorthy G.K."/>
            <person name="Gryganskyi A."/>
            <person name="Culley D."/>
            <person name="Magnuson J.K."/>
            <person name="James T.Y."/>
            <person name="O'Malley M.A."/>
            <person name="Stajich J.E."/>
            <person name="Spatafora J.W."/>
            <person name="Visel A."/>
            <person name="Grigoriev I.V."/>
        </authorList>
    </citation>
    <scope>NUCLEOTIDE SEQUENCE [LARGE SCALE GENOMIC DNA]</scope>
    <source>
        <strain evidence="16 17">PL171</strain>
    </source>
</reference>
<comment type="function">
    <text evidence="13">Acts as a positive regulator of hedgehog signaling and regulates ciliary function.</text>
</comment>
<dbReference type="GO" id="GO:0005814">
    <property type="term" value="C:centriole"/>
    <property type="evidence" value="ECO:0007669"/>
    <property type="project" value="UniProtKB-SubCell"/>
</dbReference>
<keyword evidence="9" id="KW-0342">GTP-binding</keyword>
<dbReference type="SUPFAM" id="SSF52490">
    <property type="entry name" value="Tubulin nucleotide-binding domain-like"/>
    <property type="match status" value="1"/>
</dbReference>
<dbReference type="OrthoDB" id="10250004at2759"/>
<gene>
    <name evidence="16" type="ORF">BCR44DRAFT_34590</name>
</gene>
<accession>A0A1Y2HHM7</accession>
<evidence type="ECO:0000256" key="5">
    <source>
        <dbReference type="ARBA" id="ARBA00014184"/>
    </source>
</evidence>
<evidence type="ECO:0000256" key="14">
    <source>
        <dbReference type="SAM" id="MobiDB-lite"/>
    </source>
</evidence>
<dbReference type="Gene3D" id="3.40.50.1440">
    <property type="entry name" value="Tubulin/FtsZ, GTPase domain"/>
    <property type="match status" value="1"/>
</dbReference>
<name>A0A1Y2HHM7_9FUNG</name>
<dbReference type="AlphaFoldDB" id="A0A1Y2HHM7"/>
<proteinExistence type="inferred from homology"/>
<dbReference type="GO" id="GO:0005634">
    <property type="term" value="C:nucleus"/>
    <property type="evidence" value="ECO:0007669"/>
    <property type="project" value="UniProtKB-SubCell"/>
</dbReference>
<dbReference type="InterPro" id="IPR003008">
    <property type="entry name" value="Tubulin_FtsZ_GTPase"/>
</dbReference>
<evidence type="ECO:0000256" key="1">
    <source>
        <dbReference type="ARBA" id="ARBA00004114"/>
    </source>
</evidence>
<dbReference type="GO" id="GO:0005929">
    <property type="term" value="C:cilium"/>
    <property type="evidence" value="ECO:0007669"/>
    <property type="project" value="UniProtKB-SubCell"/>
</dbReference>
<keyword evidence="10" id="KW-0539">Nucleus</keyword>
<dbReference type="GO" id="GO:0005874">
    <property type="term" value="C:microtubule"/>
    <property type="evidence" value="ECO:0007669"/>
    <property type="project" value="UniProtKB-KW"/>
</dbReference>
<dbReference type="SMART" id="SM00864">
    <property type="entry name" value="Tubulin"/>
    <property type="match status" value="1"/>
</dbReference>
<organism evidence="16 17">
    <name type="scientific">Catenaria anguillulae PL171</name>
    <dbReference type="NCBI Taxonomy" id="765915"/>
    <lineage>
        <taxon>Eukaryota</taxon>
        <taxon>Fungi</taxon>
        <taxon>Fungi incertae sedis</taxon>
        <taxon>Blastocladiomycota</taxon>
        <taxon>Blastocladiomycetes</taxon>
        <taxon>Blastocladiales</taxon>
        <taxon>Catenariaceae</taxon>
        <taxon>Catenaria</taxon>
    </lineage>
</organism>
<keyword evidence="6" id="KW-0493">Microtubule</keyword>
<evidence type="ECO:0000313" key="17">
    <source>
        <dbReference type="Proteomes" id="UP000193411"/>
    </source>
</evidence>
<evidence type="ECO:0000256" key="4">
    <source>
        <dbReference type="ARBA" id="ARBA00009636"/>
    </source>
</evidence>
<dbReference type="InterPro" id="IPR008280">
    <property type="entry name" value="Tub_FtsZ_C"/>
</dbReference>
<dbReference type="PRINTS" id="PR01224">
    <property type="entry name" value="DELTATUBULIN"/>
</dbReference>
<dbReference type="SUPFAM" id="SSF55307">
    <property type="entry name" value="Tubulin C-terminal domain-like"/>
    <property type="match status" value="1"/>
</dbReference>
<feature type="region of interest" description="Disordered" evidence="14">
    <location>
        <begin position="1"/>
        <end position="29"/>
    </location>
</feature>
<evidence type="ECO:0000256" key="8">
    <source>
        <dbReference type="ARBA" id="ARBA00022794"/>
    </source>
</evidence>
<dbReference type="GO" id="GO:0030030">
    <property type="term" value="P:cell projection organization"/>
    <property type="evidence" value="ECO:0007669"/>
    <property type="project" value="UniProtKB-KW"/>
</dbReference>
<dbReference type="EMBL" id="MCFL01000031">
    <property type="protein sequence ID" value="ORZ34097.1"/>
    <property type="molecule type" value="Genomic_DNA"/>
</dbReference>
<evidence type="ECO:0000256" key="12">
    <source>
        <dbReference type="ARBA" id="ARBA00030594"/>
    </source>
</evidence>
<protein>
    <recommendedName>
        <fullName evidence="5">Tubulin delta chain</fullName>
    </recommendedName>
    <alternativeName>
        <fullName evidence="12">Delta-tubulin</fullName>
    </alternativeName>
</protein>
<dbReference type="GO" id="GO:0005525">
    <property type="term" value="F:GTP binding"/>
    <property type="evidence" value="ECO:0007669"/>
    <property type="project" value="UniProtKB-KW"/>
</dbReference>
<feature type="domain" description="Tubulin/FtsZ GTPase" evidence="15">
    <location>
        <begin position="160"/>
        <end position="375"/>
    </location>
</feature>
<dbReference type="InterPro" id="IPR036525">
    <property type="entry name" value="Tubulin/FtsZ_GTPase_sf"/>
</dbReference>
<keyword evidence="17" id="KW-1185">Reference proteome</keyword>
<dbReference type="STRING" id="765915.A0A1Y2HHM7"/>
<dbReference type="GO" id="GO:0005200">
    <property type="term" value="F:structural constituent of cytoskeleton"/>
    <property type="evidence" value="ECO:0007669"/>
    <property type="project" value="InterPro"/>
</dbReference>
<evidence type="ECO:0000256" key="10">
    <source>
        <dbReference type="ARBA" id="ARBA00023242"/>
    </source>
</evidence>
<evidence type="ECO:0000256" key="6">
    <source>
        <dbReference type="ARBA" id="ARBA00022701"/>
    </source>
</evidence>
<evidence type="ECO:0000256" key="9">
    <source>
        <dbReference type="ARBA" id="ARBA00023134"/>
    </source>
</evidence>